<evidence type="ECO:0000313" key="2">
    <source>
        <dbReference type="EMBL" id="GHB97653.1"/>
    </source>
</evidence>
<keyword evidence="1" id="KW-0732">Signal</keyword>
<evidence type="ECO:0000313" key="3">
    <source>
        <dbReference type="Proteomes" id="UP000642829"/>
    </source>
</evidence>
<proteinExistence type="predicted"/>
<dbReference type="RefSeq" id="WP_189512921.1">
    <property type="nucleotide sequence ID" value="NZ_BMXG01000006.1"/>
</dbReference>
<comment type="caution">
    <text evidence="2">The sequence shown here is derived from an EMBL/GenBank/DDBJ whole genome shotgun (WGS) entry which is preliminary data.</text>
</comment>
<reference evidence="2" key="1">
    <citation type="journal article" date="2014" name="Int. J. Syst. Evol. Microbiol.">
        <title>Complete genome sequence of Corynebacterium casei LMG S-19264T (=DSM 44701T), isolated from a smear-ripened cheese.</title>
        <authorList>
            <consortium name="US DOE Joint Genome Institute (JGI-PGF)"/>
            <person name="Walter F."/>
            <person name="Albersmeier A."/>
            <person name="Kalinowski J."/>
            <person name="Ruckert C."/>
        </authorList>
    </citation>
    <scope>NUCLEOTIDE SEQUENCE</scope>
    <source>
        <strain evidence="2">KCTC 12870</strain>
    </source>
</reference>
<name>A0A8J3DGW0_9BACT</name>
<accession>A0A8J3DGW0</accession>
<reference evidence="2" key="2">
    <citation type="submission" date="2020-09" db="EMBL/GenBank/DDBJ databases">
        <authorList>
            <person name="Sun Q."/>
            <person name="Kim S."/>
        </authorList>
    </citation>
    <scope>NUCLEOTIDE SEQUENCE</scope>
    <source>
        <strain evidence="2">KCTC 12870</strain>
    </source>
</reference>
<sequence>MKSFAQKSLVAVAAMIGSSAVMNAAPLISIGDSVDVFFNGSTNAQWRSNLFYTDGIDNLQSAVIANSPAGTVAFPTLAANGGAAVIARPKVDAWVFYVSPGVEVNVGRNSNASLTLYFREDFLFYTRYSDELNTELANLFIDGSYDFGNLTTSAGFSFVQTQQNSPQTNGTNFVANLVETNQLNAYADANYDISPKAWASAGFSWSQTDYTNNDEFQDRYSNNNIYSAPVSFFWRITPKLSVGPSFRFRYTDPSANGGFTGIVGTTPIGPTPRVTPSDYYDYFFNIAVQGEVLPKLNVGLNVGYQFRDPGRDRVTTTAGISRTSSQSQRHQFTIVADAEYEITPKLMSYVNFYHDFGVGAEGQTVVNLGGDTGVLYQFNNYISSNLEFGMENSDYQDTQGRNDLTTTSSFSVNYNPNLYWQFSVGYFYMNNNSTGNVTAANLSGNTGASFQAHTINMQATFRY</sequence>
<protein>
    <submittedName>
        <fullName evidence="2">Uncharacterized protein</fullName>
    </submittedName>
</protein>
<dbReference type="EMBL" id="BMXG01000006">
    <property type="protein sequence ID" value="GHB97653.1"/>
    <property type="molecule type" value="Genomic_DNA"/>
</dbReference>
<dbReference type="AlphaFoldDB" id="A0A8J3DGW0"/>
<feature type="chain" id="PRO_5035304449" evidence="1">
    <location>
        <begin position="25"/>
        <end position="463"/>
    </location>
</feature>
<dbReference type="Proteomes" id="UP000642829">
    <property type="component" value="Unassembled WGS sequence"/>
</dbReference>
<evidence type="ECO:0000256" key="1">
    <source>
        <dbReference type="SAM" id="SignalP"/>
    </source>
</evidence>
<feature type="signal peptide" evidence="1">
    <location>
        <begin position="1"/>
        <end position="24"/>
    </location>
</feature>
<organism evidence="2 3">
    <name type="scientific">Cerasicoccus arenae</name>
    <dbReference type="NCBI Taxonomy" id="424488"/>
    <lineage>
        <taxon>Bacteria</taxon>
        <taxon>Pseudomonadati</taxon>
        <taxon>Verrucomicrobiota</taxon>
        <taxon>Opitutia</taxon>
        <taxon>Puniceicoccales</taxon>
        <taxon>Cerasicoccaceae</taxon>
        <taxon>Cerasicoccus</taxon>
    </lineage>
</organism>
<dbReference type="SUPFAM" id="SSF56935">
    <property type="entry name" value="Porins"/>
    <property type="match status" value="1"/>
</dbReference>
<keyword evidence="3" id="KW-1185">Reference proteome</keyword>
<gene>
    <name evidence="2" type="ORF">GCM10007047_11880</name>
</gene>